<evidence type="ECO:0000313" key="5">
    <source>
        <dbReference type="Proteomes" id="UP000242450"/>
    </source>
</evidence>
<dbReference type="GO" id="GO:1990904">
    <property type="term" value="C:ribonucleoprotein complex"/>
    <property type="evidence" value="ECO:0007669"/>
    <property type="project" value="UniProtKB-UniRule"/>
</dbReference>
<dbReference type="FunFam" id="2.30.30.560:FF:000002">
    <property type="entry name" value="Major vault protein-alpha"/>
    <property type="match status" value="1"/>
</dbReference>
<dbReference type="PANTHER" id="PTHR14165:SF3">
    <property type="entry name" value="MAJOR VAULT PROTEIN"/>
    <property type="match status" value="1"/>
</dbReference>
<feature type="repeat" description="MVP" evidence="1">
    <location>
        <begin position="68"/>
        <end position="120"/>
    </location>
</feature>
<dbReference type="InterPro" id="IPR039059">
    <property type="entry name" value="MVP"/>
</dbReference>
<sequence length="162" mass="18138">MVTIPPRHYCMVANPVARDAQGTVLFDVTGQVRLRHADLEIRLAQDPFPLFPGEVLEKDITPLQVVLPNTALHLKALLDFEDKNGQKVVAGDEWLFEGPGTYIPQKEVEVIEIIQATVIKQNQALRLRARKECLDRDGKERVTGGVLKRCSRGWGGLSLDCR</sequence>
<dbReference type="PROSITE" id="PS51224">
    <property type="entry name" value="MVP"/>
    <property type="match status" value="2"/>
</dbReference>
<proteinExistence type="predicted"/>
<feature type="domain" description="Major vault protein repeat" evidence="2">
    <location>
        <begin position="117"/>
        <end position="144"/>
    </location>
</feature>
<keyword evidence="1" id="KW-0963">Cytoplasm</keyword>
<reference evidence="4 5" key="1">
    <citation type="journal article" date="2018" name="Mol. Genet. Genomics">
        <title>The red deer Cervus elaphus genome CerEla1.0: sequencing, annotating, genes, and chromosomes.</title>
        <authorList>
            <person name="Bana N.A."/>
            <person name="Nyiri A."/>
            <person name="Nagy J."/>
            <person name="Frank K."/>
            <person name="Nagy T."/>
            <person name="Steger V."/>
            <person name="Schiller M."/>
            <person name="Lakatos P."/>
            <person name="Sugar L."/>
            <person name="Horn P."/>
            <person name="Barta E."/>
            <person name="Orosz L."/>
        </authorList>
    </citation>
    <scope>NUCLEOTIDE SEQUENCE [LARGE SCALE GENOMIC DNA]</scope>
    <source>
        <strain evidence="4">Hungarian</strain>
    </source>
</reference>
<dbReference type="InterPro" id="IPR043023">
    <property type="entry name" value="MVP_rep_sf"/>
</dbReference>
<keyword evidence="5" id="KW-1185">Reference proteome</keyword>
<dbReference type="AlphaFoldDB" id="A0A212CZQ6"/>
<feature type="non-terminal residue" evidence="4">
    <location>
        <position position="162"/>
    </location>
</feature>
<protein>
    <submittedName>
        <fullName evidence="4">MVP</fullName>
    </submittedName>
</protein>
<dbReference type="InterPro" id="IPR041139">
    <property type="entry name" value="MVP_rep_dom"/>
</dbReference>
<dbReference type="InterPro" id="IPR041134">
    <property type="entry name" value="Vault_2"/>
</dbReference>
<comment type="subcellular location">
    <subcellularLocation>
        <location evidence="1">Cytoplasm</location>
    </subcellularLocation>
</comment>
<dbReference type="Gene3D" id="2.30.30.550">
    <property type="entry name" value="Major Vault Protein repeat"/>
    <property type="match status" value="2"/>
</dbReference>
<dbReference type="Pfam" id="PF01505">
    <property type="entry name" value="Vault"/>
    <property type="match status" value="2"/>
</dbReference>
<accession>A0A212CZQ6</accession>
<feature type="repeat" description="MVP" evidence="1">
    <location>
        <begin position="7"/>
        <end position="67"/>
    </location>
</feature>
<gene>
    <name evidence="4" type="ORF">Celaphus_00007102</name>
</gene>
<dbReference type="Proteomes" id="UP000242450">
    <property type="component" value="Chromosome 10"/>
</dbReference>
<dbReference type="InterPro" id="IPR043179">
    <property type="entry name" value="Vault_2_sf"/>
</dbReference>
<evidence type="ECO:0000259" key="3">
    <source>
        <dbReference type="Pfam" id="PF17794"/>
    </source>
</evidence>
<dbReference type="Pfam" id="PF17794">
    <property type="entry name" value="Vault_2"/>
    <property type="match status" value="1"/>
</dbReference>
<organism evidence="4 5">
    <name type="scientific">Cervus elaphus hippelaphus</name>
    <name type="common">European red deer</name>
    <dbReference type="NCBI Taxonomy" id="46360"/>
    <lineage>
        <taxon>Eukaryota</taxon>
        <taxon>Metazoa</taxon>
        <taxon>Chordata</taxon>
        <taxon>Craniata</taxon>
        <taxon>Vertebrata</taxon>
        <taxon>Euteleostomi</taxon>
        <taxon>Mammalia</taxon>
        <taxon>Eutheria</taxon>
        <taxon>Laurasiatheria</taxon>
        <taxon>Artiodactyla</taxon>
        <taxon>Ruminantia</taxon>
        <taxon>Pecora</taxon>
        <taxon>Cervidae</taxon>
        <taxon>Cervinae</taxon>
        <taxon>Cervus</taxon>
    </lineage>
</organism>
<feature type="domain" description="Major vault protein repeat" evidence="2">
    <location>
        <begin position="64"/>
        <end position="104"/>
    </location>
</feature>
<dbReference type="EMBL" id="MKHE01000010">
    <property type="protein sequence ID" value="OWK11344.1"/>
    <property type="molecule type" value="Genomic_DNA"/>
</dbReference>
<comment type="caution">
    <text evidence="4">The sequence shown here is derived from an EMBL/GenBank/DDBJ whole genome shotgun (WGS) entry which is preliminary data.</text>
</comment>
<evidence type="ECO:0000313" key="4">
    <source>
        <dbReference type="EMBL" id="OWK11344.1"/>
    </source>
</evidence>
<name>A0A212CZQ6_CEREH</name>
<dbReference type="GO" id="GO:0005737">
    <property type="term" value="C:cytoplasm"/>
    <property type="evidence" value="ECO:0007669"/>
    <property type="project" value="UniProtKB-SubCell"/>
</dbReference>
<dbReference type="GO" id="GO:0005634">
    <property type="term" value="C:nucleus"/>
    <property type="evidence" value="ECO:0007669"/>
    <property type="project" value="TreeGrafter"/>
</dbReference>
<dbReference type="OrthoDB" id="6125719at2759"/>
<dbReference type="FunFam" id="2.30.30.550:FF:000001">
    <property type="entry name" value="major vault protein-like"/>
    <property type="match status" value="1"/>
</dbReference>
<evidence type="ECO:0000256" key="1">
    <source>
        <dbReference type="PROSITE-ProRule" id="PRU00571"/>
    </source>
</evidence>
<feature type="domain" description="Major vault protein repeat" evidence="3">
    <location>
        <begin position="1"/>
        <end position="60"/>
    </location>
</feature>
<dbReference type="InterPro" id="IPR002499">
    <property type="entry name" value="Vault_N"/>
</dbReference>
<dbReference type="PANTHER" id="PTHR14165">
    <property type="entry name" value="MAJOR VAULT PROTEIN"/>
    <property type="match status" value="1"/>
</dbReference>
<evidence type="ECO:0000259" key="2">
    <source>
        <dbReference type="Pfam" id="PF01505"/>
    </source>
</evidence>
<dbReference type="Gene3D" id="2.30.30.560">
    <property type="match status" value="1"/>
</dbReference>
<keyword evidence="1" id="KW-0687">Ribonucleoprotein</keyword>